<dbReference type="Proteomes" id="UP001219568">
    <property type="component" value="Unassembled WGS sequence"/>
</dbReference>
<reference evidence="1" key="2">
    <citation type="submission" date="2023-01" db="EMBL/GenBank/DDBJ databases">
        <authorList>
            <person name="Petersen C."/>
        </authorList>
    </citation>
    <scope>NUCLEOTIDE SEQUENCE</scope>
    <source>
        <strain evidence="1">IBT 15450</strain>
    </source>
</reference>
<keyword evidence="2" id="KW-1185">Reference proteome</keyword>
<proteinExistence type="predicted"/>
<name>A0AAD6I1P6_PENCN</name>
<organism evidence="1 2">
    <name type="scientific">Penicillium canescens</name>
    <dbReference type="NCBI Taxonomy" id="5083"/>
    <lineage>
        <taxon>Eukaryota</taxon>
        <taxon>Fungi</taxon>
        <taxon>Dikarya</taxon>
        <taxon>Ascomycota</taxon>
        <taxon>Pezizomycotina</taxon>
        <taxon>Eurotiomycetes</taxon>
        <taxon>Eurotiomycetidae</taxon>
        <taxon>Eurotiales</taxon>
        <taxon>Aspergillaceae</taxon>
        <taxon>Penicillium</taxon>
    </lineage>
</organism>
<comment type="caution">
    <text evidence="1">The sequence shown here is derived from an EMBL/GenBank/DDBJ whole genome shotgun (WGS) entry which is preliminary data.</text>
</comment>
<accession>A0AAD6I1P6</accession>
<gene>
    <name evidence="1" type="ORF">N7460_012014</name>
</gene>
<evidence type="ECO:0000313" key="1">
    <source>
        <dbReference type="EMBL" id="KAJ6027197.1"/>
    </source>
</evidence>
<sequence>MVCTCNRNSGDLPFAGEEDWMVKYLDTTESSLGDLISASTTESSTLPVDHLHARHPVQHSSAPGEPDFVQLVALSDLDFYCLDQNILPLAFNDGRSVTSSLSYASRGEHAAWTHSLPSTASNPRAQ</sequence>
<evidence type="ECO:0000313" key="2">
    <source>
        <dbReference type="Proteomes" id="UP001219568"/>
    </source>
</evidence>
<dbReference type="EMBL" id="JAQJZL010000015">
    <property type="protein sequence ID" value="KAJ6027197.1"/>
    <property type="molecule type" value="Genomic_DNA"/>
</dbReference>
<reference evidence="1" key="1">
    <citation type="journal article" date="2023" name="IMA Fungus">
        <title>Comparative genomic study of the Penicillium genus elucidates a diverse pangenome and 15 lateral gene transfer events.</title>
        <authorList>
            <person name="Petersen C."/>
            <person name="Sorensen T."/>
            <person name="Nielsen M.R."/>
            <person name="Sondergaard T.E."/>
            <person name="Sorensen J.L."/>
            <person name="Fitzpatrick D.A."/>
            <person name="Frisvad J.C."/>
            <person name="Nielsen K.L."/>
        </authorList>
    </citation>
    <scope>NUCLEOTIDE SEQUENCE</scope>
    <source>
        <strain evidence="1">IBT 15450</strain>
    </source>
</reference>
<dbReference type="AlphaFoldDB" id="A0AAD6I1P6"/>
<protein>
    <submittedName>
        <fullName evidence="1">Uncharacterized protein</fullName>
    </submittedName>
</protein>